<proteinExistence type="predicted"/>
<organism evidence="1 2">
    <name type="scientific">Geobacillus stearothermophilus</name>
    <name type="common">Bacillus stearothermophilus</name>
    <dbReference type="NCBI Taxonomy" id="1422"/>
    <lineage>
        <taxon>Bacteria</taxon>
        <taxon>Bacillati</taxon>
        <taxon>Bacillota</taxon>
        <taxon>Bacilli</taxon>
        <taxon>Bacillales</taxon>
        <taxon>Anoxybacillaceae</taxon>
        <taxon>Geobacillus</taxon>
    </lineage>
</organism>
<gene>
    <name evidence="1" type="ORF">B4109_2235</name>
</gene>
<name>A0A150MJ86_GEOSE</name>
<accession>A0A150MJ86</accession>
<evidence type="ECO:0000313" key="1">
    <source>
        <dbReference type="EMBL" id="KYD24546.1"/>
    </source>
</evidence>
<protein>
    <submittedName>
        <fullName evidence="1">Uncharacterized protein</fullName>
    </submittedName>
</protein>
<sequence length="52" mass="5938">MPSAAKLCEKPAFHRLLSRKPSFFAAAADHVCIDGQIQRREKRLLIFKRVVS</sequence>
<comment type="caution">
    <text evidence="1">The sequence shown here is derived from an EMBL/GenBank/DDBJ whole genome shotgun (WGS) entry which is preliminary data.</text>
</comment>
<dbReference type="AlphaFoldDB" id="A0A150MJ86"/>
<reference evidence="1 2" key="1">
    <citation type="submission" date="2016-01" db="EMBL/GenBank/DDBJ databases">
        <title>Draft Genome Sequences of Seven Thermophilic Sporeformers Isolated from Foods.</title>
        <authorList>
            <person name="Berendsen E.M."/>
            <person name="Wells-Bennik M.H."/>
            <person name="Krawcyk A.O."/>
            <person name="De Jong A."/>
            <person name="Holsappel S."/>
            <person name="Eijlander R.T."/>
            <person name="Kuipers O.P."/>
        </authorList>
    </citation>
    <scope>NUCLEOTIDE SEQUENCE [LARGE SCALE GENOMIC DNA]</scope>
    <source>
        <strain evidence="1 2">B4109</strain>
    </source>
</reference>
<dbReference type="EMBL" id="LQYV01000096">
    <property type="protein sequence ID" value="KYD24546.1"/>
    <property type="molecule type" value="Genomic_DNA"/>
</dbReference>
<dbReference type="PATRIC" id="fig|1422.18.peg.521"/>
<evidence type="ECO:0000313" key="2">
    <source>
        <dbReference type="Proteomes" id="UP000075424"/>
    </source>
</evidence>
<dbReference type="Proteomes" id="UP000075424">
    <property type="component" value="Unassembled WGS sequence"/>
</dbReference>